<reference evidence="2 3" key="1">
    <citation type="submission" date="2021-06" db="EMBL/GenBank/DDBJ databases">
        <title>Caerostris extrusa draft genome.</title>
        <authorList>
            <person name="Kono N."/>
            <person name="Arakawa K."/>
        </authorList>
    </citation>
    <scope>NUCLEOTIDE SEQUENCE [LARGE SCALE GENOMIC DNA]</scope>
</reference>
<organism evidence="2 3">
    <name type="scientific">Caerostris extrusa</name>
    <name type="common">Bark spider</name>
    <name type="synonym">Caerostris bankana</name>
    <dbReference type="NCBI Taxonomy" id="172846"/>
    <lineage>
        <taxon>Eukaryota</taxon>
        <taxon>Metazoa</taxon>
        <taxon>Ecdysozoa</taxon>
        <taxon>Arthropoda</taxon>
        <taxon>Chelicerata</taxon>
        <taxon>Arachnida</taxon>
        <taxon>Araneae</taxon>
        <taxon>Araneomorphae</taxon>
        <taxon>Entelegynae</taxon>
        <taxon>Araneoidea</taxon>
        <taxon>Araneidae</taxon>
        <taxon>Caerostris</taxon>
    </lineage>
</organism>
<feature type="compositionally biased region" description="Polar residues" evidence="1">
    <location>
        <begin position="62"/>
        <end position="77"/>
    </location>
</feature>
<dbReference type="EMBL" id="BPLR01013660">
    <property type="protein sequence ID" value="GIY62743.1"/>
    <property type="molecule type" value="Genomic_DNA"/>
</dbReference>
<keyword evidence="3" id="KW-1185">Reference proteome</keyword>
<evidence type="ECO:0000313" key="3">
    <source>
        <dbReference type="Proteomes" id="UP001054945"/>
    </source>
</evidence>
<feature type="region of interest" description="Disordered" evidence="1">
    <location>
        <begin position="62"/>
        <end position="83"/>
    </location>
</feature>
<accession>A0AAV4UYA5</accession>
<gene>
    <name evidence="2" type="ORF">CEXT_583341</name>
</gene>
<dbReference type="AlphaFoldDB" id="A0AAV4UYA5"/>
<name>A0AAV4UYA5_CAEEX</name>
<sequence length="83" mass="8866">MPNTSKRTLMNGSPVTQTDPILPSATHSSLPPPHSNRGIGLNEKAQERYIMSSPPSVLSALSRQTLTSDSLSANQPLRPSAKD</sequence>
<evidence type="ECO:0000313" key="2">
    <source>
        <dbReference type="EMBL" id="GIY62743.1"/>
    </source>
</evidence>
<feature type="region of interest" description="Disordered" evidence="1">
    <location>
        <begin position="1"/>
        <end position="44"/>
    </location>
</feature>
<protein>
    <submittedName>
        <fullName evidence="2">Uncharacterized protein</fullName>
    </submittedName>
</protein>
<dbReference type="Proteomes" id="UP001054945">
    <property type="component" value="Unassembled WGS sequence"/>
</dbReference>
<proteinExistence type="predicted"/>
<evidence type="ECO:0000256" key="1">
    <source>
        <dbReference type="SAM" id="MobiDB-lite"/>
    </source>
</evidence>
<feature type="compositionally biased region" description="Polar residues" evidence="1">
    <location>
        <begin position="1"/>
        <end position="29"/>
    </location>
</feature>
<comment type="caution">
    <text evidence="2">The sequence shown here is derived from an EMBL/GenBank/DDBJ whole genome shotgun (WGS) entry which is preliminary data.</text>
</comment>